<reference evidence="1 2" key="1">
    <citation type="journal article" date="2019" name="Sci. Transl. Med.">
        <title>Quorum sensing between bacterial species on the skin protects against epidermal injury in atopic dermatitis.</title>
        <authorList>
            <person name="Williams M.R."/>
        </authorList>
    </citation>
    <scope>NUCLEOTIDE SEQUENCE [LARGE SCALE GENOMIC DNA]</scope>
    <source>
        <strain evidence="1 2">H8</strain>
    </source>
</reference>
<proteinExistence type="predicted"/>
<dbReference type="AlphaFoldDB" id="A0A7Z7YRI9"/>
<comment type="caution">
    <text evidence="1">The sequence shown here is derived from an EMBL/GenBank/DDBJ whole genome shotgun (WGS) entry which is preliminary data.</text>
</comment>
<dbReference type="EMBL" id="SCHC01000826">
    <property type="protein sequence ID" value="TBW67715.1"/>
    <property type="molecule type" value="Genomic_DNA"/>
</dbReference>
<gene>
    <name evidence="1" type="ORF">EQ811_16900</name>
</gene>
<evidence type="ECO:0000313" key="2">
    <source>
        <dbReference type="Proteomes" id="UP000291949"/>
    </source>
</evidence>
<dbReference type="Proteomes" id="UP000291949">
    <property type="component" value="Unassembled WGS sequence"/>
</dbReference>
<protein>
    <submittedName>
        <fullName evidence="1">DNA polymerase III subunit delta</fullName>
    </submittedName>
</protein>
<accession>A0A7Z7YRI9</accession>
<organism evidence="1 2">
    <name type="scientific">Staphylococcus capitis</name>
    <dbReference type="NCBI Taxonomy" id="29388"/>
    <lineage>
        <taxon>Bacteria</taxon>
        <taxon>Bacillati</taxon>
        <taxon>Bacillota</taxon>
        <taxon>Bacilli</taxon>
        <taxon>Bacillales</taxon>
        <taxon>Staphylococcaceae</taxon>
        <taxon>Staphylococcus</taxon>
    </lineage>
</organism>
<sequence>DNFIFTDLKPLIKEYTTRLTLNQMILMYDQIIEAHKKLIQNVNPMLVFEQIVIKGVS</sequence>
<evidence type="ECO:0000313" key="1">
    <source>
        <dbReference type="EMBL" id="TBW67715.1"/>
    </source>
</evidence>
<feature type="non-terminal residue" evidence="1">
    <location>
        <position position="1"/>
    </location>
</feature>
<name>A0A7Z7YRI9_STACP</name>